<reference evidence="1" key="1">
    <citation type="submission" date="2021-06" db="EMBL/GenBank/DDBJ databases">
        <authorList>
            <person name="Kallberg Y."/>
            <person name="Tangrot J."/>
            <person name="Rosling A."/>
        </authorList>
    </citation>
    <scope>NUCLEOTIDE SEQUENCE</scope>
    <source>
        <strain evidence="1">MA461A</strain>
    </source>
</reference>
<organism evidence="1 2">
    <name type="scientific">Racocetra persica</name>
    <dbReference type="NCBI Taxonomy" id="160502"/>
    <lineage>
        <taxon>Eukaryota</taxon>
        <taxon>Fungi</taxon>
        <taxon>Fungi incertae sedis</taxon>
        <taxon>Mucoromycota</taxon>
        <taxon>Glomeromycotina</taxon>
        <taxon>Glomeromycetes</taxon>
        <taxon>Diversisporales</taxon>
        <taxon>Gigasporaceae</taxon>
        <taxon>Racocetra</taxon>
    </lineage>
</organism>
<evidence type="ECO:0000313" key="2">
    <source>
        <dbReference type="Proteomes" id="UP000789920"/>
    </source>
</evidence>
<sequence length="41" mass="4535">MKVISSRNESEIPVASSAIVENTLCVRNSMPIEDLLNSEEE</sequence>
<evidence type="ECO:0000313" key="1">
    <source>
        <dbReference type="EMBL" id="CAG8682717.1"/>
    </source>
</evidence>
<protein>
    <submittedName>
        <fullName evidence="1">8869_t:CDS:1</fullName>
    </submittedName>
</protein>
<proteinExistence type="predicted"/>
<keyword evidence="2" id="KW-1185">Reference proteome</keyword>
<gene>
    <name evidence="1" type="ORF">RPERSI_LOCUS9191</name>
</gene>
<comment type="caution">
    <text evidence="1">The sequence shown here is derived from an EMBL/GenBank/DDBJ whole genome shotgun (WGS) entry which is preliminary data.</text>
</comment>
<name>A0ACA9P013_9GLOM</name>
<accession>A0ACA9P013</accession>
<dbReference type="Proteomes" id="UP000789920">
    <property type="component" value="Unassembled WGS sequence"/>
</dbReference>
<dbReference type="EMBL" id="CAJVQC010017164">
    <property type="protein sequence ID" value="CAG8682717.1"/>
    <property type="molecule type" value="Genomic_DNA"/>
</dbReference>